<comment type="caution">
    <text evidence="2">The sequence shown here is derived from an EMBL/GenBank/DDBJ whole genome shotgun (WGS) entry which is preliminary data.</text>
</comment>
<evidence type="ECO:0000313" key="2">
    <source>
        <dbReference type="EMBL" id="EFC91518.1"/>
    </source>
</evidence>
<keyword evidence="1" id="KW-0175">Coiled coil</keyword>
<name>D2Z7S1_9BACT</name>
<feature type="coiled-coil region" evidence="1">
    <location>
        <begin position="57"/>
        <end position="87"/>
    </location>
</feature>
<protein>
    <submittedName>
        <fullName evidence="2">Uncharacterized protein</fullName>
    </submittedName>
</protein>
<gene>
    <name evidence="2" type="ORF">Dpep_1492</name>
</gene>
<sequence>MRIDQHPPVKVPQTDEELLEELKKAKKNVYKASIDMIDIHHKTVKEGQERRKAFYEMKDLKKKSDKAREKRKELAEEDLEIKRQRQKFFAERRMERESKWKRMTSTTP</sequence>
<keyword evidence="3" id="KW-1185">Reference proteome</keyword>
<dbReference type="STRING" id="469381.Dpep_1492"/>
<evidence type="ECO:0000256" key="1">
    <source>
        <dbReference type="SAM" id="Coils"/>
    </source>
</evidence>
<dbReference type="EMBL" id="ABTR02000001">
    <property type="protein sequence ID" value="EFC91518.1"/>
    <property type="molecule type" value="Genomic_DNA"/>
</dbReference>
<organism evidence="2 3">
    <name type="scientific">Dethiosulfovibrio peptidovorans DSM 11002</name>
    <dbReference type="NCBI Taxonomy" id="469381"/>
    <lineage>
        <taxon>Bacteria</taxon>
        <taxon>Thermotogati</taxon>
        <taxon>Synergistota</taxon>
        <taxon>Synergistia</taxon>
        <taxon>Synergistales</taxon>
        <taxon>Dethiosulfovibrionaceae</taxon>
        <taxon>Dethiosulfovibrio</taxon>
    </lineage>
</organism>
<dbReference type="RefSeq" id="WP_005660967.1">
    <property type="nucleotide sequence ID" value="NZ_ABTR02000001.1"/>
</dbReference>
<dbReference type="AlphaFoldDB" id="D2Z7S1"/>
<dbReference type="PaxDb" id="469381-Dpep_1492"/>
<dbReference type="OrthoDB" id="9912110at2"/>
<dbReference type="Proteomes" id="UP000006427">
    <property type="component" value="Unassembled WGS sequence"/>
</dbReference>
<proteinExistence type="predicted"/>
<reference evidence="2 3" key="1">
    <citation type="journal article" date="2010" name="Stand. Genomic Sci.">
        <title>Permanent draft genome sequence of Dethiosulfovibrio peptidovorans type strain (SEBR 4207).</title>
        <authorList>
            <person name="Labutti K."/>
            <person name="Mayilraj S."/>
            <person name="Clum A."/>
            <person name="Lucas S."/>
            <person name="Glavina Del Rio T."/>
            <person name="Nolan M."/>
            <person name="Tice H."/>
            <person name="Cheng J.F."/>
            <person name="Pitluck S."/>
            <person name="Liolios K."/>
            <person name="Ivanova N."/>
            <person name="Mavromatis K."/>
            <person name="Mikhailova N."/>
            <person name="Pati A."/>
            <person name="Goodwin L."/>
            <person name="Chen A."/>
            <person name="Palaniappan K."/>
            <person name="Land M."/>
            <person name="Hauser L."/>
            <person name="Chang Y.J."/>
            <person name="Jeffries C.D."/>
            <person name="Rohde M."/>
            <person name="Spring S."/>
            <person name="Goker M."/>
            <person name="Woyke T."/>
            <person name="Bristow J."/>
            <person name="Eisen J.A."/>
            <person name="Markowitz V."/>
            <person name="Hugenholtz P."/>
            <person name="Kyrpides N.C."/>
            <person name="Klenk H.P."/>
            <person name="Lapidus A."/>
        </authorList>
    </citation>
    <scope>NUCLEOTIDE SEQUENCE [LARGE SCALE GENOMIC DNA]</scope>
    <source>
        <strain evidence="2 3">DSM 11002</strain>
    </source>
</reference>
<evidence type="ECO:0000313" key="3">
    <source>
        <dbReference type="Proteomes" id="UP000006427"/>
    </source>
</evidence>
<accession>D2Z7S1</accession>